<gene>
    <name evidence="1" type="ORF">SAMN05443637_13071</name>
</gene>
<dbReference type="STRING" id="1848.SAMN05443637_13071"/>
<dbReference type="AlphaFoldDB" id="A0A1M7AYI8"/>
<organism evidence="1 2">
    <name type="scientific">Pseudonocardia thermophila</name>
    <dbReference type="NCBI Taxonomy" id="1848"/>
    <lineage>
        <taxon>Bacteria</taxon>
        <taxon>Bacillati</taxon>
        <taxon>Actinomycetota</taxon>
        <taxon>Actinomycetes</taxon>
        <taxon>Pseudonocardiales</taxon>
        <taxon>Pseudonocardiaceae</taxon>
        <taxon>Pseudonocardia</taxon>
    </lineage>
</organism>
<evidence type="ECO:0000313" key="2">
    <source>
        <dbReference type="Proteomes" id="UP000184363"/>
    </source>
</evidence>
<protein>
    <submittedName>
        <fullName evidence="1">Uncharacterized protein</fullName>
    </submittedName>
</protein>
<proteinExistence type="predicted"/>
<evidence type="ECO:0000313" key="1">
    <source>
        <dbReference type="EMBL" id="SHL47666.1"/>
    </source>
</evidence>
<dbReference type="EMBL" id="FRAP01000030">
    <property type="protein sequence ID" value="SHL47666.1"/>
    <property type="molecule type" value="Genomic_DNA"/>
</dbReference>
<dbReference type="Proteomes" id="UP000184363">
    <property type="component" value="Unassembled WGS sequence"/>
</dbReference>
<name>A0A1M7AYI8_PSETH</name>
<keyword evidence="2" id="KW-1185">Reference proteome</keyword>
<sequence length="111" mass="12064">MVVVTPVVGRWYPAQVVLDGQVWRKRYVLLAKGGPEDGLWVYQRPDDVQLHAAVNWGATRPPRSERAARAGFEVHLADGRLVVVTAGGSCRCGSLGRWAGPSWARSVAVVS</sequence>
<accession>A0A1M7AYI8</accession>
<reference evidence="1 2" key="1">
    <citation type="submission" date="2016-11" db="EMBL/GenBank/DDBJ databases">
        <authorList>
            <person name="Jaros S."/>
            <person name="Januszkiewicz K."/>
            <person name="Wedrychowicz H."/>
        </authorList>
    </citation>
    <scope>NUCLEOTIDE SEQUENCE [LARGE SCALE GENOMIC DNA]</scope>
    <source>
        <strain evidence="1 2">DSM 43832</strain>
    </source>
</reference>